<organism evidence="1">
    <name type="scientific">Anguilla anguilla</name>
    <name type="common">European freshwater eel</name>
    <name type="synonym">Muraena anguilla</name>
    <dbReference type="NCBI Taxonomy" id="7936"/>
    <lineage>
        <taxon>Eukaryota</taxon>
        <taxon>Metazoa</taxon>
        <taxon>Chordata</taxon>
        <taxon>Craniata</taxon>
        <taxon>Vertebrata</taxon>
        <taxon>Euteleostomi</taxon>
        <taxon>Actinopterygii</taxon>
        <taxon>Neopterygii</taxon>
        <taxon>Teleostei</taxon>
        <taxon>Anguilliformes</taxon>
        <taxon>Anguillidae</taxon>
        <taxon>Anguilla</taxon>
    </lineage>
</organism>
<dbReference type="EMBL" id="GBXM01006141">
    <property type="protein sequence ID" value="JAI02437.1"/>
    <property type="molecule type" value="Transcribed_RNA"/>
</dbReference>
<protein>
    <submittedName>
        <fullName evidence="1">Uncharacterized protein</fullName>
    </submittedName>
</protein>
<reference evidence="1" key="2">
    <citation type="journal article" date="2015" name="Fish Shellfish Immunol.">
        <title>Early steps in the European eel (Anguilla anguilla)-Vibrio vulnificus interaction in the gills: Role of the RtxA13 toxin.</title>
        <authorList>
            <person name="Callol A."/>
            <person name="Pajuelo D."/>
            <person name="Ebbesson L."/>
            <person name="Teles M."/>
            <person name="MacKenzie S."/>
            <person name="Amaro C."/>
        </authorList>
    </citation>
    <scope>NUCLEOTIDE SEQUENCE</scope>
</reference>
<reference evidence="1" key="1">
    <citation type="submission" date="2014-11" db="EMBL/GenBank/DDBJ databases">
        <authorList>
            <person name="Amaro Gonzalez C."/>
        </authorList>
    </citation>
    <scope>NUCLEOTIDE SEQUENCE</scope>
</reference>
<dbReference type="AlphaFoldDB" id="A0A0E9XJ29"/>
<evidence type="ECO:0000313" key="1">
    <source>
        <dbReference type="EMBL" id="JAI02437.1"/>
    </source>
</evidence>
<sequence>MFGCPKNFGLQVSSTFSLVPFPFAYTIFSSKFHRIFKNTRVI</sequence>
<proteinExistence type="predicted"/>
<name>A0A0E9XJ29_ANGAN</name>
<accession>A0A0E9XJ29</accession>